<sequence length="230" mass="28005">MKIENSMGIIKNKNFICQTILKLAVISLLFFCVFNEQNHGLKDESKGMDLNEKNKKWNWRVLSELEEGKNKENTKHTNNQDWLDKLWKKEMEKWKSDVYLINKETFWEFKRVCLINNVNFKWENEMWKNFRDQMSKNILAKEKSDHEDFIAFKNKKPTKGEYNEFILAKRKTFSIFYDTLVNERSKLIDHVIKEWMNFRSQVFDKMEHKVLKVRKVLKKMKKKDIAKLYS</sequence>
<dbReference type="OrthoDB" id="375954at2759"/>
<dbReference type="GeneID" id="39747134"/>
<comment type="caution">
    <text evidence="1">The sequence shown here is derived from an EMBL/GenBank/DDBJ whole genome shotgun (WGS) entry which is preliminary data.</text>
</comment>
<name>A0A1Y1JD16_PLAGO</name>
<dbReference type="RefSeq" id="XP_028543010.1">
    <property type="nucleotide sequence ID" value="XM_028687209.1"/>
</dbReference>
<evidence type="ECO:0000313" key="2">
    <source>
        <dbReference type="Proteomes" id="UP000195521"/>
    </source>
</evidence>
<dbReference type="Proteomes" id="UP000195521">
    <property type="component" value="Unassembled WGS sequence"/>
</dbReference>
<keyword evidence="2" id="KW-1185">Reference proteome</keyword>
<proteinExistence type="predicted"/>
<dbReference type="EMBL" id="BDQF01000008">
    <property type="protein sequence ID" value="GAW80421.1"/>
    <property type="molecule type" value="Genomic_DNA"/>
</dbReference>
<organism evidence="1 2">
    <name type="scientific">Plasmodium gonderi</name>
    <dbReference type="NCBI Taxonomy" id="77519"/>
    <lineage>
        <taxon>Eukaryota</taxon>
        <taxon>Sar</taxon>
        <taxon>Alveolata</taxon>
        <taxon>Apicomplexa</taxon>
        <taxon>Aconoidasida</taxon>
        <taxon>Haemosporida</taxon>
        <taxon>Plasmodiidae</taxon>
        <taxon>Plasmodium</taxon>
        <taxon>Plasmodium (Plasmodium)</taxon>
    </lineage>
</organism>
<reference evidence="2" key="1">
    <citation type="submission" date="2017-04" db="EMBL/GenBank/DDBJ databases">
        <title>Plasmodium gonderi genome.</title>
        <authorList>
            <person name="Arisue N."/>
            <person name="Honma H."/>
            <person name="Kawai S."/>
            <person name="Tougan T."/>
            <person name="Tanabe K."/>
            <person name="Horii T."/>
        </authorList>
    </citation>
    <scope>NUCLEOTIDE SEQUENCE [LARGE SCALE GENOMIC DNA]</scope>
    <source>
        <strain evidence="2">ATCC 30045</strain>
    </source>
</reference>
<accession>A0A1Y1JD16</accession>
<evidence type="ECO:0000313" key="1">
    <source>
        <dbReference type="EMBL" id="GAW80421.1"/>
    </source>
</evidence>
<protein>
    <submittedName>
        <fullName evidence="1">Uncharacterized protein</fullName>
    </submittedName>
</protein>
<gene>
    <name evidence="1" type="ORF">PGO_073360</name>
</gene>
<dbReference type="AlphaFoldDB" id="A0A1Y1JD16"/>
<dbReference type="OMA" id="KETFWEF"/>